<dbReference type="Proteomes" id="UP001054945">
    <property type="component" value="Unassembled WGS sequence"/>
</dbReference>
<keyword evidence="3" id="KW-0808">Transferase</keyword>
<dbReference type="InterPro" id="IPR002052">
    <property type="entry name" value="DNA_methylase_N6_adenine_CS"/>
</dbReference>
<dbReference type="GO" id="GO:0005634">
    <property type="term" value="C:nucleus"/>
    <property type="evidence" value="ECO:0007669"/>
    <property type="project" value="TreeGrafter"/>
</dbReference>
<reference evidence="3 4" key="1">
    <citation type="submission" date="2021-06" db="EMBL/GenBank/DDBJ databases">
        <title>Caerostris extrusa draft genome.</title>
        <authorList>
            <person name="Kono N."/>
            <person name="Arakawa K."/>
        </authorList>
    </citation>
    <scope>NUCLEOTIDE SEQUENCE [LARGE SCALE GENOMIC DNA]</scope>
</reference>
<dbReference type="PROSITE" id="PS51143">
    <property type="entry name" value="MT_A70"/>
    <property type="match status" value="1"/>
</dbReference>
<comment type="caution">
    <text evidence="3">The sequence shown here is derived from an EMBL/GenBank/DDBJ whole genome shotgun (WGS) entry which is preliminary data.</text>
</comment>
<keyword evidence="4" id="KW-1185">Reference proteome</keyword>
<dbReference type="InterPro" id="IPR007757">
    <property type="entry name" value="MT-A70-like"/>
</dbReference>
<dbReference type="PANTHER" id="PTHR12829">
    <property type="entry name" value="N6-ADENOSINE-METHYLTRANSFERASE"/>
    <property type="match status" value="1"/>
</dbReference>
<evidence type="ECO:0000313" key="4">
    <source>
        <dbReference type="Proteomes" id="UP001054945"/>
    </source>
</evidence>
<dbReference type="EMBL" id="BPLR01012389">
    <property type="protein sequence ID" value="GIY53669.1"/>
    <property type="molecule type" value="Genomic_DNA"/>
</dbReference>
<keyword evidence="3" id="KW-0489">Methyltransferase</keyword>
<evidence type="ECO:0000313" key="3">
    <source>
        <dbReference type="EMBL" id="GIY53669.1"/>
    </source>
</evidence>
<sequence length="331" mass="38159">MYPLCQTHRQVAKSKQSKKSKKKNKNLPVKENSEENAVIHRKITCLLKAARDLNILKSPDITAEEWFENNYEAQKAAKEALNLSNDISIIPEYYYNNNSSSTVLNCGTEKYVLPAESRFHLCDISSIITLKDKKYDLIVLDPPWENKSVRRRKKVYGTLCCESLTDLPIEDLCNPGCLIVMWVTNNTNQLNFIKEKVFPKWKIFNPVMWHWVKITHGGLLIHPIEWHHKKPYENLLLGYVSSSTENADSLSEKKIEPNKVIVSVPSSIHSHKPPLVEVLKPYIPQHPLCLELFARYLLPGWTSLGNEVLKLQNIKMFEKNKLTLIPKVKFG</sequence>
<dbReference type="PANTHER" id="PTHR12829:SF4">
    <property type="entry name" value="N(6)-ADENINE-SPECIFIC METHYLTRANSFERASE METTL4"/>
    <property type="match status" value="1"/>
</dbReference>
<proteinExistence type="inferred from homology"/>
<gene>
    <name evidence="3" type="primary">METTL4</name>
    <name evidence="3" type="ORF">CEXT_364541</name>
</gene>
<dbReference type="SUPFAM" id="SSF53335">
    <property type="entry name" value="S-adenosyl-L-methionine-dependent methyltransferases"/>
    <property type="match status" value="1"/>
</dbReference>
<organism evidence="3 4">
    <name type="scientific">Caerostris extrusa</name>
    <name type="common">Bark spider</name>
    <name type="synonym">Caerostris bankana</name>
    <dbReference type="NCBI Taxonomy" id="172846"/>
    <lineage>
        <taxon>Eukaryota</taxon>
        <taxon>Metazoa</taxon>
        <taxon>Ecdysozoa</taxon>
        <taxon>Arthropoda</taxon>
        <taxon>Chelicerata</taxon>
        <taxon>Arachnida</taxon>
        <taxon>Araneae</taxon>
        <taxon>Araneomorphae</taxon>
        <taxon>Entelegynae</taxon>
        <taxon>Araneoidea</taxon>
        <taxon>Araneidae</taxon>
        <taxon>Caerostris</taxon>
    </lineage>
</organism>
<dbReference type="InterPro" id="IPR029063">
    <property type="entry name" value="SAM-dependent_MTases_sf"/>
</dbReference>
<comment type="similarity">
    <text evidence="1">Belongs to the MT-A70-like family.</text>
</comment>
<dbReference type="Pfam" id="PF05063">
    <property type="entry name" value="MT-A70"/>
    <property type="match status" value="1"/>
</dbReference>
<protein>
    <submittedName>
        <fullName evidence="3">N(6)-adenine-specific methyltransferase METTL4</fullName>
    </submittedName>
</protein>
<evidence type="ECO:0000256" key="1">
    <source>
        <dbReference type="PROSITE-ProRule" id="PRU00489"/>
    </source>
</evidence>
<dbReference type="GO" id="GO:0003676">
    <property type="term" value="F:nucleic acid binding"/>
    <property type="evidence" value="ECO:0007669"/>
    <property type="project" value="InterPro"/>
</dbReference>
<feature type="compositionally biased region" description="Basic residues" evidence="2">
    <location>
        <begin position="10"/>
        <end position="25"/>
    </location>
</feature>
<accession>A0AAV4U7C2</accession>
<dbReference type="GO" id="GO:0032259">
    <property type="term" value="P:methylation"/>
    <property type="evidence" value="ECO:0007669"/>
    <property type="project" value="UniProtKB-KW"/>
</dbReference>
<name>A0AAV4U7C2_CAEEX</name>
<dbReference type="PROSITE" id="PS00092">
    <property type="entry name" value="N6_MTASE"/>
    <property type="match status" value="1"/>
</dbReference>
<dbReference type="GO" id="GO:0008168">
    <property type="term" value="F:methyltransferase activity"/>
    <property type="evidence" value="ECO:0007669"/>
    <property type="project" value="UniProtKB-KW"/>
</dbReference>
<evidence type="ECO:0000256" key="2">
    <source>
        <dbReference type="SAM" id="MobiDB-lite"/>
    </source>
</evidence>
<dbReference type="AlphaFoldDB" id="A0AAV4U7C2"/>
<feature type="region of interest" description="Disordered" evidence="2">
    <location>
        <begin position="1"/>
        <end position="33"/>
    </location>
</feature>